<dbReference type="Proteomes" id="UP000182836">
    <property type="component" value="Unassembled WGS sequence"/>
</dbReference>
<proteinExistence type="predicted"/>
<evidence type="ECO:0000313" key="2">
    <source>
        <dbReference type="Proteomes" id="UP000182836"/>
    </source>
</evidence>
<protein>
    <submittedName>
        <fullName evidence="1">Uncharacterized protein</fullName>
    </submittedName>
</protein>
<accession>A0A1G8SLG2</accession>
<name>A0A1G8SLG2_ANEMI</name>
<evidence type="ECO:0000313" key="1">
    <source>
        <dbReference type="EMBL" id="SDJ29585.1"/>
    </source>
</evidence>
<dbReference type="RefSeq" id="WP_053432790.1">
    <property type="nucleotide sequence ID" value="NZ_JARLWO010000045.1"/>
</dbReference>
<dbReference type="EMBL" id="FNED01000015">
    <property type="protein sequence ID" value="SDJ29585.1"/>
    <property type="molecule type" value="Genomic_DNA"/>
</dbReference>
<organism evidence="1 2">
    <name type="scientific">Aneurinibacillus migulanus</name>
    <name type="common">Bacillus migulanus</name>
    <dbReference type="NCBI Taxonomy" id="47500"/>
    <lineage>
        <taxon>Bacteria</taxon>
        <taxon>Bacillati</taxon>
        <taxon>Bacillota</taxon>
        <taxon>Bacilli</taxon>
        <taxon>Bacillales</taxon>
        <taxon>Paenibacillaceae</taxon>
        <taxon>Aneurinibacillus group</taxon>
        <taxon>Aneurinibacillus</taxon>
    </lineage>
</organism>
<dbReference type="AlphaFoldDB" id="A0A1G8SLG2"/>
<reference evidence="1 2" key="1">
    <citation type="submission" date="2016-10" db="EMBL/GenBank/DDBJ databases">
        <authorList>
            <person name="de Groot N.N."/>
        </authorList>
    </citation>
    <scope>NUCLEOTIDE SEQUENCE [LARGE SCALE GENOMIC DNA]</scope>
    <source>
        <strain evidence="1 2">DSM 2895</strain>
    </source>
</reference>
<sequence length="247" mass="27829">MLRKYLYVGILLGTIVLAGGSVNEETEGLVKEEMKGVLTDGQAIEVDPLSDTDKGEGGSVASLELTQKEKEDYYKQYIEIVEQVMQKKMGINIKVPPMEQFQSKDWIEPKAYETMVQNMVDRYLTVERETLNAVSPTTNKVVTNLNGETTTTAYIYIPDITCEIEVTGKFETQYNAYHDRQLFKLENISTQAASSVGTWEQTSYEASLIDGGLTYSIRIEGIYSLNGLSLEKAFTIEFHCNEFGKIY</sequence>
<gene>
    <name evidence="1" type="ORF">SAMN04487909_11546</name>
</gene>